<keyword evidence="6 12" id="KW-0274">FAD</keyword>
<keyword evidence="14" id="KW-1185">Reference proteome</keyword>
<dbReference type="InterPro" id="IPR004620">
    <property type="entry name" value="MTHF_reductase_bac"/>
</dbReference>
<evidence type="ECO:0000256" key="9">
    <source>
        <dbReference type="ARBA" id="ARBA00023167"/>
    </source>
</evidence>
<keyword evidence="7 12" id="KW-0560">Oxidoreductase</keyword>
<evidence type="ECO:0000256" key="4">
    <source>
        <dbReference type="ARBA" id="ARBA00022605"/>
    </source>
</evidence>
<dbReference type="FunFam" id="3.20.20.220:FF:000015">
    <property type="entry name" value="Methylenetetrahydrofolate reductase"/>
    <property type="match status" value="1"/>
</dbReference>
<evidence type="ECO:0000256" key="5">
    <source>
        <dbReference type="ARBA" id="ARBA00022630"/>
    </source>
</evidence>
<comment type="pathway">
    <text evidence="2 12">One-carbon metabolism; tetrahydrofolate interconversion.</text>
</comment>
<dbReference type="GO" id="GO:0071949">
    <property type="term" value="F:FAD binding"/>
    <property type="evidence" value="ECO:0007669"/>
    <property type="project" value="TreeGrafter"/>
</dbReference>
<dbReference type="UniPathway" id="UPA00193"/>
<organism evidence="13 14">
    <name type="scientific">Cryomorpha ignava</name>
    <dbReference type="NCBI Taxonomy" id="101383"/>
    <lineage>
        <taxon>Bacteria</taxon>
        <taxon>Pseudomonadati</taxon>
        <taxon>Bacteroidota</taxon>
        <taxon>Flavobacteriia</taxon>
        <taxon>Flavobacteriales</taxon>
        <taxon>Cryomorphaceae</taxon>
        <taxon>Cryomorpha</taxon>
    </lineage>
</organism>
<evidence type="ECO:0000256" key="10">
    <source>
        <dbReference type="ARBA" id="ARBA00034478"/>
    </source>
</evidence>
<evidence type="ECO:0000256" key="6">
    <source>
        <dbReference type="ARBA" id="ARBA00022827"/>
    </source>
</evidence>
<dbReference type="PANTHER" id="PTHR45754">
    <property type="entry name" value="METHYLENETETRAHYDROFOLATE REDUCTASE"/>
    <property type="match status" value="1"/>
</dbReference>
<dbReference type="RefSeq" id="WP_163285517.1">
    <property type="nucleotide sequence ID" value="NZ_JAAGVY010000020.1"/>
</dbReference>
<dbReference type="EC" id="1.5.1.54" evidence="12"/>
<protein>
    <recommendedName>
        <fullName evidence="12">Methylenetetrahydrofolate reductase</fullName>
        <ecNumber evidence="12">1.5.1.54</ecNumber>
    </recommendedName>
</protein>
<dbReference type="InterPro" id="IPR003171">
    <property type="entry name" value="Mehydrof_redctse-like"/>
</dbReference>
<keyword evidence="4" id="KW-0028">Amino-acid biosynthesis</keyword>
<comment type="pathway">
    <text evidence="10">Amino-acid biosynthesis; L-methionine biosynthesis via de novo pathway.</text>
</comment>
<dbReference type="GO" id="GO:0035999">
    <property type="term" value="P:tetrahydrofolate interconversion"/>
    <property type="evidence" value="ECO:0007669"/>
    <property type="project" value="UniProtKB-UniPathway"/>
</dbReference>
<dbReference type="GO" id="GO:0005829">
    <property type="term" value="C:cytosol"/>
    <property type="evidence" value="ECO:0007669"/>
    <property type="project" value="InterPro"/>
</dbReference>
<evidence type="ECO:0000256" key="2">
    <source>
        <dbReference type="ARBA" id="ARBA00004777"/>
    </source>
</evidence>
<dbReference type="InterPro" id="IPR029041">
    <property type="entry name" value="FAD-linked_oxidoreductase-like"/>
</dbReference>
<evidence type="ECO:0000256" key="7">
    <source>
        <dbReference type="ARBA" id="ARBA00023002"/>
    </source>
</evidence>
<gene>
    <name evidence="13" type="primary">metF</name>
    <name evidence="13" type="ORF">G3O08_11485</name>
</gene>
<keyword evidence="9" id="KW-0486">Methionine biosynthesis</keyword>
<evidence type="ECO:0000256" key="8">
    <source>
        <dbReference type="ARBA" id="ARBA00023027"/>
    </source>
</evidence>
<name>A0A7K3WR17_9FLAO</name>
<evidence type="ECO:0000256" key="3">
    <source>
        <dbReference type="ARBA" id="ARBA00006743"/>
    </source>
</evidence>
<dbReference type="PANTHER" id="PTHR45754:SF3">
    <property type="entry name" value="METHYLENETETRAHYDROFOLATE REDUCTASE (NADPH)"/>
    <property type="match status" value="1"/>
</dbReference>
<dbReference type="SUPFAM" id="SSF51730">
    <property type="entry name" value="FAD-linked oxidoreductase"/>
    <property type="match status" value="1"/>
</dbReference>
<evidence type="ECO:0000256" key="11">
    <source>
        <dbReference type="ARBA" id="ARBA00048628"/>
    </source>
</evidence>
<dbReference type="CDD" id="cd00537">
    <property type="entry name" value="MTHFR"/>
    <property type="match status" value="1"/>
</dbReference>
<dbReference type="Pfam" id="PF02219">
    <property type="entry name" value="MTHFR"/>
    <property type="match status" value="1"/>
</dbReference>
<dbReference type="Proteomes" id="UP000486602">
    <property type="component" value="Unassembled WGS sequence"/>
</dbReference>
<dbReference type="AlphaFoldDB" id="A0A7K3WR17"/>
<reference evidence="13 14" key="1">
    <citation type="submission" date="2020-02" db="EMBL/GenBank/DDBJ databases">
        <title>Out from the shadows clarifying the taxonomy of the family Cryomorphaceae and related taxa by utilizing the GTDB taxonomic framework.</title>
        <authorList>
            <person name="Bowman J.P."/>
        </authorList>
    </citation>
    <scope>NUCLEOTIDE SEQUENCE [LARGE SCALE GENOMIC DNA]</scope>
    <source>
        <strain evidence="13 14">QSSC 1-22</strain>
    </source>
</reference>
<dbReference type="EMBL" id="JAAGVY010000020">
    <property type="protein sequence ID" value="NEN24123.1"/>
    <property type="molecule type" value="Genomic_DNA"/>
</dbReference>
<dbReference type="Gene3D" id="3.20.20.220">
    <property type="match status" value="1"/>
</dbReference>
<comment type="caution">
    <text evidence="13">The sequence shown here is derived from an EMBL/GenBank/DDBJ whole genome shotgun (WGS) entry which is preliminary data.</text>
</comment>
<dbReference type="NCBIfam" id="TIGR00676">
    <property type="entry name" value="fadh2"/>
    <property type="match status" value="1"/>
</dbReference>
<evidence type="ECO:0000313" key="14">
    <source>
        <dbReference type="Proteomes" id="UP000486602"/>
    </source>
</evidence>
<comment type="catalytic activity">
    <reaction evidence="11">
        <text>(6S)-5-methyl-5,6,7,8-tetrahydrofolate + NAD(+) = (6R)-5,10-methylene-5,6,7,8-tetrahydrofolate + NADH + H(+)</text>
        <dbReference type="Rhea" id="RHEA:19821"/>
        <dbReference type="ChEBI" id="CHEBI:15378"/>
        <dbReference type="ChEBI" id="CHEBI:15636"/>
        <dbReference type="ChEBI" id="CHEBI:18608"/>
        <dbReference type="ChEBI" id="CHEBI:57540"/>
        <dbReference type="ChEBI" id="CHEBI:57945"/>
        <dbReference type="EC" id="1.5.1.54"/>
    </reaction>
    <physiologicalReaction direction="right-to-left" evidence="11">
        <dbReference type="Rhea" id="RHEA:19823"/>
    </physiologicalReaction>
</comment>
<keyword evidence="8" id="KW-0520">NAD</keyword>
<evidence type="ECO:0000313" key="13">
    <source>
        <dbReference type="EMBL" id="NEN24123.1"/>
    </source>
</evidence>
<sequence>MKITEHLQNSKKTLFSFEILPPLKGKRIDDIFEGIDPLMEFNPPFINVTYHREEYVYKKFPNDLLKKISIRKRPGTVGICAAIMNKYDIDAVPHLICGGFSVEETENALIDLQFLGIDNVLALRGDAINGESTFKPEENGHRYAVDLITQISDMNKGKLLHEESQHSAKSLFCIGTAGYPEKHYESMSMKTDLTYLKHKVDAGADYITTQMFFDNKKYFDFVDRCRAIGINVPIIPGLKPITKLRHIAFLPKTFYVDFPDELADALVKCKTDAEVNKVGIKWAIKQSQELVDANAPCIHFYTMGKSESVKAIATEVFGK</sequence>
<keyword evidence="5 12" id="KW-0285">Flavoprotein</keyword>
<dbReference type="GO" id="GO:0106312">
    <property type="term" value="F:methylenetetrahydrofolate reductase (NADH) activity"/>
    <property type="evidence" value="ECO:0007669"/>
    <property type="project" value="UniProtKB-EC"/>
</dbReference>
<evidence type="ECO:0000256" key="1">
    <source>
        <dbReference type="ARBA" id="ARBA00001974"/>
    </source>
</evidence>
<proteinExistence type="inferred from homology"/>
<accession>A0A7K3WR17</accession>
<comment type="similarity">
    <text evidence="3 12">Belongs to the methylenetetrahydrofolate reductase family.</text>
</comment>
<comment type="cofactor">
    <cofactor evidence="1 12">
        <name>FAD</name>
        <dbReference type="ChEBI" id="CHEBI:57692"/>
    </cofactor>
</comment>
<evidence type="ECO:0000256" key="12">
    <source>
        <dbReference type="RuleBase" id="RU003862"/>
    </source>
</evidence>
<dbReference type="GO" id="GO:0009086">
    <property type="term" value="P:methionine biosynthetic process"/>
    <property type="evidence" value="ECO:0007669"/>
    <property type="project" value="UniProtKB-KW"/>
</dbReference>